<reference evidence="1 2" key="1">
    <citation type="submission" date="2019-03" db="EMBL/GenBank/DDBJ databases">
        <title>First draft genome of Liparis tanakae, snailfish: a comprehensive survey of snailfish specific genes.</title>
        <authorList>
            <person name="Kim W."/>
            <person name="Song I."/>
            <person name="Jeong J.-H."/>
            <person name="Kim D."/>
            <person name="Kim S."/>
            <person name="Ryu S."/>
            <person name="Song J.Y."/>
            <person name="Lee S.K."/>
        </authorList>
    </citation>
    <scope>NUCLEOTIDE SEQUENCE [LARGE SCALE GENOMIC DNA]</scope>
    <source>
        <tissue evidence="1">Muscle</tissue>
    </source>
</reference>
<comment type="caution">
    <text evidence="1">The sequence shown here is derived from an EMBL/GenBank/DDBJ whole genome shotgun (WGS) entry which is preliminary data.</text>
</comment>
<organism evidence="1 2">
    <name type="scientific">Liparis tanakae</name>
    <name type="common">Tanaka's snailfish</name>
    <dbReference type="NCBI Taxonomy" id="230148"/>
    <lineage>
        <taxon>Eukaryota</taxon>
        <taxon>Metazoa</taxon>
        <taxon>Chordata</taxon>
        <taxon>Craniata</taxon>
        <taxon>Vertebrata</taxon>
        <taxon>Euteleostomi</taxon>
        <taxon>Actinopterygii</taxon>
        <taxon>Neopterygii</taxon>
        <taxon>Teleostei</taxon>
        <taxon>Neoteleostei</taxon>
        <taxon>Acanthomorphata</taxon>
        <taxon>Eupercaria</taxon>
        <taxon>Perciformes</taxon>
        <taxon>Cottioidei</taxon>
        <taxon>Cottales</taxon>
        <taxon>Liparidae</taxon>
        <taxon>Liparis</taxon>
    </lineage>
</organism>
<proteinExistence type="predicted"/>
<dbReference type="Proteomes" id="UP000314294">
    <property type="component" value="Unassembled WGS sequence"/>
</dbReference>
<dbReference type="PANTHER" id="PTHR14241">
    <property type="entry name" value="INTERFERON-INDUCED PROTEIN 44"/>
    <property type="match status" value="1"/>
</dbReference>
<dbReference type="OrthoDB" id="25620at2759"/>
<accession>A0A4Z2E5E7</accession>
<dbReference type="EMBL" id="SRLO01018027">
    <property type="protein sequence ID" value="TNN23572.1"/>
    <property type="molecule type" value="Genomic_DNA"/>
</dbReference>
<evidence type="ECO:0000313" key="2">
    <source>
        <dbReference type="Proteomes" id="UP000314294"/>
    </source>
</evidence>
<protein>
    <submittedName>
        <fullName evidence="1">Interferon-induced protein 44-like</fullName>
    </submittedName>
</protein>
<dbReference type="AlphaFoldDB" id="A0A4Z2E5E7"/>
<sequence length="155" mass="17270">MGLGKGTNEGVCVEDIKLAMKGHIKEGYNFDPRSVISEDDPNYNKEPTLEDKVHVLVCVIDASTLHLLGIPEVAILTNIDKACPEVEKNLRNVYKSKFLKEQMDYLSAMLGLPPNFIFPVKNYHSEVDTNDDVGTVILNALQRILDSGEAFLNHL</sequence>
<dbReference type="PANTHER" id="PTHR14241:SF1">
    <property type="entry name" value="INTERFERON-INDUCED PROTEIN 44-RELATED"/>
    <property type="match status" value="1"/>
</dbReference>
<keyword evidence="2" id="KW-1185">Reference proteome</keyword>
<evidence type="ECO:0000313" key="1">
    <source>
        <dbReference type="EMBL" id="TNN23572.1"/>
    </source>
</evidence>
<dbReference type="GO" id="GO:0006955">
    <property type="term" value="P:immune response"/>
    <property type="evidence" value="ECO:0007669"/>
    <property type="project" value="TreeGrafter"/>
</dbReference>
<gene>
    <name evidence="1" type="primary">IFI44L_0</name>
    <name evidence="1" type="ORF">EYF80_066306</name>
</gene>
<name>A0A4Z2E5E7_9TELE</name>